<evidence type="ECO:0000313" key="4">
    <source>
        <dbReference type="Proteomes" id="UP001412239"/>
    </source>
</evidence>
<dbReference type="Proteomes" id="UP001412239">
    <property type="component" value="Unassembled WGS sequence"/>
</dbReference>
<dbReference type="Pfam" id="PF07110">
    <property type="entry name" value="EthD"/>
    <property type="match status" value="1"/>
</dbReference>
<dbReference type="InterPro" id="IPR009799">
    <property type="entry name" value="EthD_dom"/>
</dbReference>
<feature type="domain" description="EthD" evidence="2">
    <location>
        <begin position="21"/>
        <end position="117"/>
    </location>
</feature>
<dbReference type="GO" id="GO:0016491">
    <property type="term" value="F:oxidoreductase activity"/>
    <property type="evidence" value="ECO:0007669"/>
    <property type="project" value="InterPro"/>
</dbReference>
<reference evidence="3" key="1">
    <citation type="submission" date="2015-10" db="EMBL/GenBank/DDBJ databases">
        <authorList>
            <person name="Regsiter A."/>
            <person name="william w."/>
        </authorList>
    </citation>
    <scope>NUCLEOTIDE SEQUENCE</scope>
    <source>
        <strain evidence="3">Montdore</strain>
    </source>
</reference>
<dbReference type="Gene3D" id="3.30.70.100">
    <property type="match status" value="1"/>
</dbReference>
<dbReference type="AlphaFoldDB" id="A0A292Q194"/>
<accession>A0A292Q194</accession>
<dbReference type="SUPFAM" id="SSF54909">
    <property type="entry name" value="Dimeric alpha+beta barrel"/>
    <property type="match status" value="1"/>
</dbReference>
<proteinExistence type="inferred from homology"/>
<comment type="similarity">
    <text evidence="1">Belongs to the tpcK family.</text>
</comment>
<keyword evidence="4" id="KW-1185">Reference proteome</keyword>
<evidence type="ECO:0000256" key="1">
    <source>
        <dbReference type="ARBA" id="ARBA00005986"/>
    </source>
</evidence>
<name>A0A292Q194_9PEZI</name>
<gene>
    <name evidence="3" type="ORF">GSTUAT00002295001</name>
</gene>
<evidence type="ECO:0000313" key="3">
    <source>
        <dbReference type="EMBL" id="CUS13586.1"/>
    </source>
</evidence>
<protein>
    <recommendedName>
        <fullName evidence="2">EthD domain-containing protein</fullName>
    </recommendedName>
</protein>
<dbReference type="InterPro" id="IPR011008">
    <property type="entry name" value="Dimeric_a/b-barrel"/>
</dbReference>
<sequence>MSGKAKKEEVVKFTIQQYRNPAVTEEEFHKYWSEKHAVLASSWLVRHGILKYAQYHATTKTRALVTPMAASRGWKIADFDGQVEILCRSFEDVLIACADPEYPGKIGRDEKKFIDHSRSVASVGWEEVYVEDGRVVDSREKENAGGEGVMAVKEVGLSPEELVCRMACGLYYSFVLVIFCWQVLGRGGGEAGAVG</sequence>
<evidence type="ECO:0000259" key="2">
    <source>
        <dbReference type="Pfam" id="PF07110"/>
    </source>
</evidence>
<dbReference type="EMBL" id="LN890970">
    <property type="protein sequence ID" value="CUS13586.1"/>
    <property type="molecule type" value="Genomic_DNA"/>
</dbReference>
<organism evidence="3 4">
    <name type="scientific">Tuber aestivum</name>
    <name type="common">summer truffle</name>
    <dbReference type="NCBI Taxonomy" id="59557"/>
    <lineage>
        <taxon>Eukaryota</taxon>
        <taxon>Fungi</taxon>
        <taxon>Dikarya</taxon>
        <taxon>Ascomycota</taxon>
        <taxon>Pezizomycotina</taxon>
        <taxon>Pezizomycetes</taxon>
        <taxon>Pezizales</taxon>
        <taxon>Tuberaceae</taxon>
        <taxon>Tuber</taxon>
    </lineage>
</organism>